<dbReference type="EC" id="1.1.1.-" evidence="3"/>
<evidence type="ECO:0000259" key="2">
    <source>
        <dbReference type="Pfam" id="PF00248"/>
    </source>
</evidence>
<dbReference type="PRINTS" id="PR00069">
    <property type="entry name" value="ALDKETRDTASE"/>
</dbReference>
<evidence type="ECO:0000256" key="1">
    <source>
        <dbReference type="ARBA" id="ARBA00023002"/>
    </source>
</evidence>
<evidence type="ECO:0000313" key="3">
    <source>
        <dbReference type="EMBL" id="AWT60362.1"/>
    </source>
</evidence>
<dbReference type="InterPro" id="IPR036812">
    <property type="entry name" value="NAD(P)_OxRdtase_dom_sf"/>
</dbReference>
<dbReference type="Proteomes" id="UP000247465">
    <property type="component" value="Chromosome"/>
</dbReference>
<sequence>MNYTRFGNTGLTVSRLCLGTAFRETRDEAVATNTIEYAIDQGINFIDCANVYGQGWSETVLGKAIKGHRDDLVLTTKVRSPMGELPNDQGSSAYNIMREIERSLKRLQTDHIDLYLLHSWDQETPLDETLRALDSLVNQGKVRYIGCCNFAAWQICKGLWTSDRANLTPFLGIQHYYNLLHRSLEYEHFALAEEEGLGLMTYSPIAVGLLLGRQPKEKPVQKEIFGGPNVTNVLATVNEIGKETGKTAAQVSIAWVLSHPQISSAMTGPDSPEQLEENLGGVQWELGDEECQRLNDVSAWAIGNGVFR</sequence>
<dbReference type="EMBL" id="CP029803">
    <property type="protein sequence ID" value="AWT60362.1"/>
    <property type="molecule type" value="Genomic_DNA"/>
</dbReference>
<evidence type="ECO:0000313" key="4">
    <source>
        <dbReference type="Proteomes" id="UP000247465"/>
    </source>
</evidence>
<dbReference type="SUPFAM" id="SSF51430">
    <property type="entry name" value="NAD(P)-linked oxidoreductase"/>
    <property type="match status" value="1"/>
</dbReference>
<reference evidence="3 4" key="1">
    <citation type="submission" date="2018-06" db="EMBL/GenBank/DDBJ databases">
        <title>Draft Genome Sequence of a Novel Marine Bacterium Related to the Verrucomicrobia.</title>
        <authorList>
            <person name="Vosseberg J."/>
            <person name="Martijn J."/>
            <person name="Ettema T.J.G."/>
        </authorList>
    </citation>
    <scope>NUCLEOTIDE SEQUENCE [LARGE SCALE GENOMIC DNA]</scope>
    <source>
        <strain evidence="3">TARA_B100001123</strain>
    </source>
</reference>
<dbReference type="PANTHER" id="PTHR43364:SF4">
    <property type="entry name" value="NAD(P)-LINKED OXIDOREDUCTASE SUPERFAMILY PROTEIN"/>
    <property type="match status" value="1"/>
</dbReference>
<dbReference type="FunFam" id="3.20.20.100:FF:000004">
    <property type="entry name" value="Oxidoreductase, aldo/keto reductase"/>
    <property type="match status" value="1"/>
</dbReference>
<keyword evidence="1 3" id="KW-0560">Oxidoreductase</keyword>
<gene>
    <name evidence="3" type="primary">yhdN_3</name>
    <name evidence="3" type="ORF">DF168_01570</name>
</gene>
<dbReference type="InterPro" id="IPR050523">
    <property type="entry name" value="AKR_Detox_Biosynth"/>
</dbReference>
<dbReference type="InterPro" id="IPR023210">
    <property type="entry name" value="NADP_OxRdtase_dom"/>
</dbReference>
<protein>
    <submittedName>
        <fullName evidence="3">Aldo-keto reductase YhdN</fullName>
        <ecNumber evidence="3">1.1.1.-</ecNumber>
    </submittedName>
</protein>
<accession>A0A2Z4AQW8</accession>
<organism evidence="3 4">
    <name type="scientific">Candidatus Moanibacter tarae</name>
    <dbReference type="NCBI Taxonomy" id="2200854"/>
    <lineage>
        <taxon>Bacteria</taxon>
        <taxon>Pseudomonadati</taxon>
        <taxon>Verrucomicrobiota</taxon>
        <taxon>Opitutia</taxon>
        <taxon>Puniceicoccales</taxon>
        <taxon>Puniceicoccales incertae sedis</taxon>
        <taxon>Candidatus Moanibacter</taxon>
    </lineage>
</organism>
<proteinExistence type="predicted"/>
<dbReference type="InterPro" id="IPR020471">
    <property type="entry name" value="AKR"/>
</dbReference>
<feature type="domain" description="NADP-dependent oxidoreductase" evidence="2">
    <location>
        <begin position="15"/>
        <end position="297"/>
    </location>
</feature>
<dbReference type="GO" id="GO:0016491">
    <property type="term" value="F:oxidoreductase activity"/>
    <property type="evidence" value="ECO:0007669"/>
    <property type="project" value="UniProtKB-KW"/>
</dbReference>
<dbReference type="KEGG" id="mtar:DF168_01570"/>
<dbReference type="GO" id="GO:0005829">
    <property type="term" value="C:cytosol"/>
    <property type="evidence" value="ECO:0007669"/>
    <property type="project" value="TreeGrafter"/>
</dbReference>
<dbReference type="AlphaFoldDB" id="A0A2Z4AQW8"/>
<dbReference type="Pfam" id="PF00248">
    <property type="entry name" value="Aldo_ket_red"/>
    <property type="match status" value="1"/>
</dbReference>
<name>A0A2Z4AQW8_9BACT</name>
<dbReference type="Gene3D" id="3.20.20.100">
    <property type="entry name" value="NADP-dependent oxidoreductase domain"/>
    <property type="match status" value="1"/>
</dbReference>
<dbReference type="PANTHER" id="PTHR43364">
    <property type="entry name" value="NADH-SPECIFIC METHYLGLYOXAL REDUCTASE-RELATED"/>
    <property type="match status" value="1"/>
</dbReference>